<reference evidence="3" key="1">
    <citation type="submission" date="2016-11" db="EMBL/GenBank/DDBJ databases">
        <authorList>
            <person name="Varghese N."/>
            <person name="Submissions S."/>
        </authorList>
    </citation>
    <scope>NUCLEOTIDE SEQUENCE [LARGE SCALE GENOMIC DNA]</scope>
    <source>
        <strain evidence="3">DSM 19741</strain>
    </source>
</reference>
<evidence type="ECO:0000313" key="3">
    <source>
        <dbReference type="Proteomes" id="UP000184036"/>
    </source>
</evidence>
<dbReference type="RefSeq" id="WP_072993012.1">
    <property type="nucleotide sequence ID" value="NZ_FQWE01000009.1"/>
</dbReference>
<feature type="domain" description="SGNH hydrolase-type esterase" evidence="1">
    <location>
        <begin position="34"/>
        <end position="210"/>
    </location>
</feature>
<dbReference type="PANTHER" id="PTHR22901:SF0">
    <property type="entry name" value="SIALATE O-ACETYLESTERASE"/>
    <property type="match status" value="1"/>
</dbReference>
<keyword evidence="3" id="KW-1185">Reference proteome</keyword>
<dbReference type="InterPro" id="IPR013830">
    <property type="entry name" value="SGNH_hydro"/>
</dbReference>
<dbReference type="Pfam" id="PF13472">
    <property type="entry name" value="Lipase_GDSL_2"/>
    <property type="match status" value="1"/>
</dbReference>
<organism evidence="2 3">
    <name type="scientific">Flavobacterium segetis</name>
    <dbReference type="NCBI Taxonomy" id="271157"/>
    <lineage>
        <taxon>Bacteria</taxon>
        <taxon>Pseudomonadati</taxon>
        <taxon>Bacteroidota</taxon>
        <taxon>Flavobacteriia</taxon>
        <taxon>Flavobacteriales</taxon>
        <taxon>Flavobacteriaceae</taxon>
        <taxon>Flavobacterium</taxon>
    </lineage>
</organism>
<evidence type="ECO:0000313" key="2">
    <source>
        <dbReference type="EMBL" id="SHG35416.1"/>
    </source>
</evidence>
<accession>A0A1M5J4B1</accession>
<evidence type="ECO:0000259" key="1">
    <source>
        <dbReference type="Pfam" id="PF13472"/>
    </source>
</evidence>
<dbReference type="EMBL" id="FQWE01000009">
    <property type="protein sequence ID" value="SHG35416.1"/>
    <property type="molecule type" value="Genomic_DNA"/>
</dbReference>
<dbReference type="PANTHER" id="PTHR22901">
    <property type="entry name" value="SIALATE O-ACETYLESTERASE"/>
    <property type="match status" value="1"/>
</dbReference>
<dbReference type="InterPro" id="IPR039329">
    <property type="entry name" value="SIAE"/>
</dbReference>
<dbReference type="AlphaFoldDB" id="A0A1M5J4B1"/>
<dbReference type="Proteomes" id="UP000184036">
    <property type="component" value="Unassembled WGS sequence"/>
</dbReference>
<dbReference type="GO" id="GO:0005975">
    <property type="term" value="P:carbohydrate metabolic process"/>
    <property type="evidence" value="ECO:0007669"/>
    <property type="project" value="TreeGrafter"/>
</dbReference>
<gene>
    <name evidence="2" type="ORF">SAMN05444396_10996</name>
</gene>
<dbReference type="STRING" id="271157.SAMN05444396_10996"/>
<dbReference type="GO" id="GO:0001681">
    <property type="term" value="F:sialate O-acetylesterase activity"/>
    <property type="evidence" value="ECO:0007669"/>
    <property type="project" value="InterPro"/>
</dbReference>
<name>A0A1M5J4B1_9FLAO</name>
<sequence>MKRFNINQFLLSCITIICFGQRLLAQKEAIKIACIGDSATAGYLYDNSDLESYPSELQSLMGEKYDVKNFGNSGAMLLKNRYKPYYKTKEFTDAIAFNPDIAIIHLGLNDTDPRNWSNFKEEFDADYSWLLDILKNRNPAVKIYICSMTPIFNELPRFKSGIRDWYWQIKTPTTNIAKANRVGLIDIYENLYSRPDLFPAALHPTKEGTAISAKTVNQNVTQDFGGLKLPTAFTDNMVLQRNQPMVISGSANGRTQVEITFNQQKKNAITDKYRKWKVPFPAMSHGGPYDIRIQSKEKTIILKNILIGDEWFCSGQFNMAFQRQNSKDGNSEVKKTIKNTTIHLFNYRNLRKTDNTVWDSTTLSKTNQLKLFSGNWTICESTNAKEFLAIAYNFGKKNAHDENVPNSLIEVTVGGSPIESWIDRYTLEHDDKAVDLLTNWRKSDFIMPWVIERAETNLKNDINLKQRHSCDPCYNYEAGVDDFTKFPIKGVIRYQSESNTHNIELCQHLLPLLVKNWRKAWKTDFPFYYIQLSGIDRPSWPALRDAQNRLQKIIPKSGMLVSMDNDDSINVHQIRKKEVAERLAFLA</sequence>
<dbReference type="InterPro" id="IPR036514">
    <property type="entry name" value="SGNH_hydro_sf"/>
</dbReference>
<dbReference type="OrthoDB" id="9816001at2"/>
<dbReference type="Gene3D" id="3.40.50.1110">
    <property type="entry name" value="SGNH hydrolase"/>
    <property type="match status" value="2"/>
</dbReference>
<protein>
    <submittedName>
        <fullName evidence="2">Sialate O-acetylesterase</fullName>
    </submittedName>
</protein>
<proteinExistence type="predicted"/>
<dbReference type="SUPFAM" id="SSF52266">
    <property type="entry name" value="SGNH hydrolase"/>
    <property type="match status" value="2"/>
</dbReference>